<dbReference type="PRINTS" id="PR00409">
    <property type="entry name" value="PHDIOXRDTASE"/>
</dbReference>
<keyword evidence="3" id="KW-0489">Methyltransferase</keyword>
<dbReference type="Gene3D" id="3.40.50.80">
    <property type="entry name" value="Nucleotide-binding domain of ferredoxin-NADP reductase (FNR) module"/>
    <property type="match status" value="1"/>
</dbReference>
<name>A0A7Y9R0S6_9BURK</name>
<dbReference type="InterPro" id="IPR017927">
    <property type="entry name" value="FAD-bd_FR_type"/>
</dbReference>
<dbReference type="PROSITE" id="PS00197">
    <property type="entry name" value="2FE2S_FER_1"/>
    <property type="match status" value="1"/>
</dbReference>
<dbReference type="PANTHER" id="PTHR47354:SF2">
    <property type="entry name" value="BLR2392 PROTEIN"/>
    <property type="match status" value="1"/>
</dbReference>
<dbReference type="SUPFAM" id="SSF54292">
    <property type="entry name" value="2Fe-2S ferredoxin-like"/>
    <property type="match status" value="1"/>
</dbReference>
<dbReference type="InterPro" id="IPR017938">
    <property type="entry name" value="Riboflavin_synthase-like_b-brl"/>
</dbReference>
<dbReference type="Pfam" id="PF00970">
    <property type="entry name" value="FAD_binding_6"/>
    <property type="match status" value="1"/>
</dbReference>
<protein>
    <submittedName>
        <fullName evidence="3">Vanillate O-demethylase ferredoxin subunit</fullName>
        <ecNumber evidence="3">1.14.13.82</ecNumber>
    </submittedName>
</protein>
<keyword evidence="3" id="KW-0560">Oxidoreductase</keyword>
<dbReference type="PANTHER" id="PTHR47354">
    <property type="entry name" value="NADH OXIDOREDUCTASE HCR"/>
    <property type="match status" value="1"/>
</dbReference>
<gene>
    <name evidence="3" type="ORF">BDD16_003759</name>
</gene>
<dbReference type="GO" id="GO:0051537">
    <property type="term" value="F:2 iron, 2 sulfur cluster binding"/>
    <property type="evidence" value="ECO:0007669"/>
    <property type="project" value="InterPro"/>
</dbReference>
<dbReference type="EC" id="1.14.13.82" evidence="3"/>
<dbReference type="InterPro" id="IPR012675">
    <property type="entry name" value="Beta-grasp_dom_sf"/>
</dbReference>
<reference evidence="3 4" key="1">
    <citation type="submission" date="2020-07" db="EMBL/GenBank/DDBJ databases">
        <title>Genomic Encyclopedia of Archaeal and Bacterial Type Strains, Phase II (KMG-II): from individual species to whole genera.</title>
        <authorList>
            <person name="Goeker M."/>
        </authorList>
    </citation>
    <scope>NUCLEOTIDE SEQUENCE [LARGE SCALE GENOMIC DNA]</scope>
    <source>
        <strain evidence="3 4">DSM 21226</strain>
    </source>
</reference>
<dbReference type="EMBL" id="JACCFH010000001">
    <property type="protein sequence ID" value="NYG34773.1"/>
    <property type="molecule type" value="Genomic_DNA"/>
</dbReference>
<dbReference type="InterPro" id="IPR006058">
    <property type="entry name" value="2Fe2S_fd_BS"/>
</dbReference>
<evidence type="ECO:0000313" key="4">
    <source>
        <dbReference type="Proteomes" id="UP000518288"/>
    </source>
</evidence>
<dbReference type="InterPro" id="IPR039261">
    <property type="entry name" value="FNR_nucleotide-bd"/>
</dbReference>
<accession>A0A7Y9R0S6</accession>
<dbReference type="PROSITE" id="PS51384">
    <property type="entry name" value="FAD_FR"/>
    <property type="match status" value="1"/>
</dbReference>
<dbReference type="InterPro" id="IPR001041">
    <property type="entry name" value="2Fe-2S_ferredoxin-type"/>
</dbReference>
<evidence type="ECO:0000313" key="3">
    <source>
        <dbReference type="EMBL" id="NYG34773.1"/>
    </source>
</evidence>
<feature type="domain" description="2Fe-2S ferredoxin-type" evidence="1">
    <location>
        <begin position="238"/>
        <end position="330"/>
    </location>
</feature>
<dbReference type="Gene3D" id="3.10.20.30">
    <property type="match status" value="1"/>
</dbReference>
<comment type="caution">
    <text evidence="3">The sequence shown here is derived from an EMBL/GenBank/DDBJ whole genome shotgun (WGS) entry which is preliminary data.</text>
</comment>
<dbReference type="GO" id="GO:0008168">
    <property type="term" value="F:methyltransferase activity"/>
    <property type="evidence" value="ECO:0007669"/>
    <property type="project" value="UniProtKB-KW"/>
</dbReference>
<evidence type="ECO:0000259" key="1">
    <source>
        <dbReference type="PROSITE" id="PS51085"/>
    </source>
</evidence>
<dbReference type="CDD" id="cd06185">
    <property type="entry name" value="PDR_like"/>
    <property type="match status" value="1"/>
</dbReference>
<evidence type="ECO:0000259" key="2">
    <source>
        <dbReference type="PROSITE" id="PS51384"/>
    </source>
</evidence>
<organism evidence="3 4">
    <name type="scientific">Sphaerotilus montanus</name>
    <dbReference type="NCBI Taxonomy" id="522889"/>
    <lineage>
        <taxon>Bacteria</taxon>
        <taxon>Pseudomonadati</taxon>
        <taxon>Pseudomonadota</taxon>
        <taxon>Betaproteobacteria</taxon>
        <taxon>Burkholderiales</taxon>
        <taxon>Sphaerotilaceae</taxon>
        <taxon>Sphaerotilus</taxon>
    </lineage>
</organism>
<dbReference type="CDD" id="cd00207">
    <property type="entry name" value="fer2"/>
    <property type="match status" value="1"/>
</dbReference>
<dbReference type="PROSITE" id="PS51085">
    <property type="entry name" value="2FE2S_FER_2"/>
    <property type="match status" value="1"/>
</dbReference>
<keyword evidence="3" id="KW-0808">Transferase</keyword>
<dbReference type="SUPFAM" id="SSF52343">
    <property type="entry name" value="Ferredoxin reductase-like, C-terminal NADP-linked domain"/>
    <property type="match status" value="1"/>
</dbReference>
<dbReference type="InterPro" id="IPR008333">
    <property type="entry name" value="Cbr1-like_FAD-bd_dom"/>
</dbReference>
<proteinExistence type="predicted"/>
<dbReference type="Pfam" id="PF00111">
    <property type="entry name" value="Fer2"/>
    <property type="match status" value="1"/>
</dbReference>
<dbReference type="Gene3D" id="2.40.30.10">
    <property type="entry name" value="Translation factors"/>
    <property type="match status" value="1"/>
</dbReference>
<dbReference type="GO" id="GO:0032259">
    <property type="term" value="P:methylation"/>
    <property type="evidence" value="ECO:0007669"/>
    <property type="project" value="UniProtKB-KW"/>
</dbReference>
<keyword evidence="4" id="KW-1185">Reference proteome</keyword>
<dbReference type="GO" id="GO:0018489">
    <property type="term" value="F:vanillate monooxygenase activity"/>
    <property type="evidence" value="ECO:0007669"/>
    <property type="project" value="UniProtKB-EC"/>
</dbReference>
<dbReference type="InterPro" id="IPR050415">
    <property type="entry name" value="MRET"/>
</dbReference>
<dbReference type="SUPFAM" id="SSF63380">
    <property type="entry name" value="Riboflavin synthase domain-like"/>
    <property type="match status" value="1"/>
</dbReference>
<sequence length="336" mass="35409">MKASDQTFTATVDRITDLSPTVREFTLRPDGGVLPHAPGSHLGVEVPVGERRTVSRHYSLVGLPGDGVWRIAVKHLPGGRGGSRAMWRLEEGARLQVRAPASHFELDHRATEVLLLAAGIGVTPLVGMAQALAARAAARGDVRVRMVQVARSEAELVFADVLAQTLGDRLRTVVTGAGQTLDIEAEIAALGPQAQLYVCGPAALMARVRSAWAAAGRPAVQLRFETFGTSGDHAAQAFTVKLPRHGLTLDVPADSTLLDALERAGVEVLADCRRGECGLCAVDVLSVEAGTIDHRDVFFSAAQRAAGRQLCACVSRLSGSSACVVLDSSYRPEAGS</sequence>
<dbReference type="AlphaFoldDB" id="A0A7Y9R0S6"/>
<dbReference type="Proteomes" id="UP000518288">
    <property type="component" value="Unassembled WGS sequence"/>
</dbReference>
<dbReference type="InterPro" id="IPR036010">
    <property type="entry name" value="2Fe-2S_ferredoxin-like_sf"/>
</dbReference>
<dbReference type="RefSeq" id="WP_179635374.1">
    <property type="nucleotide sequence ID" value="NZ_JACCFH010000001.1"/>
</dbReference>
<feature type="domain" description="FAD-binding FR-type" evidence="2">
    <location>
        <begin position="5"/>
        <end position="107"/>
    </location>
</feature>